<gene>
    <name evidence="1" type="ORF">SAMN05443668_103148</name>
</gene>
<protein>
    <recommendedName>
        <fullName evidence="3">DUF4279 domain-containing protein</fullName>
    </recommendedName>
</protein>
<reference evidence="1 2" key="1">
    <citation type="submission" date="2016-11" db="EMBL/GenBank/DDBJ databases">
        <authorList>
            <person name="Jaros S."/>
            <person name="Januszkiewicz K."/>
            <person name="Wedrychowicz H."/>
        </authorList>
    </citation>
    <scope>NUCLEOTIDE SEQUENCE [LARGE SCALE GENOMIC DNA]</scope>
    <source>
        <strain evidence="1 2">DSM 46144</strain>
    </source>
</reference>
<dbReference type="OrthoDB" id="3296407at2"/>
<dbReference type="Pfam" id="PF14106">
    <property type="entry name" value="DUF4279"/>
    <property type="match status" value="1"/>
</dbReference>
<dbReference type="InterPro" id="IPR025459">
    <property type="entry name" value="DUF4279"/>
</dbReference>
<accession>A0A1M7PB51</accession>
<dbReference type="AlphaFoldDB" id="A0A1M7PB51"/>
<dbReference type="Proteomes" id="UP000184440">
    <property type="component" value="Unassembled WGS sequence"/>
</dbReference>
<evidence type="ECO:0000313" key="2">
    <source>
        <dbReference type="Proteomes" id="UP000184440"/>
    </source>
</evidence>
<sequence length="166" mass="18463">MDQPINVTWTQRAYLSFSRQGDHGDPPYTPSQLDEMAFDPDQITELVGLMPTRSWRRGDPSPHRNGAATRNFANWSYELPPQDTPYSEPVLVALLDAVAPVADGIRNACQTLGLQVHMTLVIEAHGYRDEGESIVSSAAISYSTRTIQRLAELGASLDHDQYYDIS</sequence>
<dbReference type="RefSeq" id="WP_073255681.1">
    <property type="nucleotide sequence ID" value="NZ_FRCS01000003.1"/>
</dbReference>
<proteinExistence type="predicted"/>
<organism evidence="1 2">
    <name type="scientific">Cryptosporangium aurantiacum</name>
    <dbReference type="NCBI Taxonomy" id="134849"/>
    <lineage>
        <taxon>Bacteria</taxon>
        <taxon>Bacillati</taxon>
        <taxon>Actinomycetota</taxon>
        <taxon>Actinomycetes</taxon>
        <taxon>Cryptosporangiales</taxon>
        <taxon>Cryptosporangiaceae</taxon>
        <taxon>Cryptosporangium</taxon>
    </lineage>
</organism>
<evidence type="ECO:0000313" key="1">
    <source>
        <dbReference type="EMBL" id="SHN14053.1"/>
    </source>
</evidence>
<keyword evidence="2" id="KW-1185">Reference proteome</keyword>
<evidence type="ECO:0008006" key="3">
    <source>
        <dbReference type="Google" id="ProtNLM"/>
    </source>
</evidence>
<dbReference type="EMBL" id="FRCS01000003">
    <property type="protein sequence ID" value="SHN14053.1"/>
    <property type="molecule type" value="Genomic_DNA"/>
</dbReference>
<name>A0A1M7PB51_9ACTN</name>